<reference evidence="1 2" key="1">
    <citation type="submission" date="2021-06" db="EMBL/GenBank/DDBJ databases">
        <authorList>
            <person name="Palmer J.M."/>
        </authorList>
    </citation>
    <scope>NUCLEOTIDE SEQUENCE [LARGE SCALE GENOMIC DNA]</scope>
    <source>
        <strain evidence="1 2">GA_2019</strain>
        <tissue evidence="1">Muscle</tissue>
    </source>
</reference>
<sequence length="83" mass="9227">MTAVQNTRSTQTVLAASLVGRSSPEGKVFYLVSSWAKSVTGLWFRIAFLSTEEDFILSGCRDHLIPLLDLQLILSDHVSLKLF</sequence>
<organism evidence="1 2">
    <name type="scientific">Goodea atripinnis</name>
    <dbReference type="NCBI Taxonomy" id="208336"/>
    <lineage>
        <taxon>Eukaryota</taxon>
        <taxon>Metazoa</taxon>
        <taxon>Chordata</taxon>
        <taxon>Craniata</taxon>
        <taxon>Vertebrata</taxon>
        <taxon>Euteleostomi</taxon>
        <taxon>Actinopterygii</taxon>
        <taxon>Neopterygii</taxon>
        <taxon>Teleostei</taxon>
        <taxon>Neoteleostei</taxon>
        <taxon>Acanthomorphata</taxon>
        <taxon>Ovalentaria</taxon>
        <taxon>Atherinomorphae</taxon>
        <taxon>Cyprinodontiformes</taxon>
        <taxon>Goodeidae</taxon>
        <taxon>Goodea</taxon>
    </lineage>
</organism>
<proteinExistence type="predicted"/>
<protein>
    <submittedName>
        <fullName evidence="1">Uncharacterized protein</fullName>
    </submittedName>
</protein>
<dbReference type="EMBL" id="JAHRIO010042392">
    <property type="protein sequence ID" value="MEQ2172617.1"/>
    <property type="molecule type" value="Genomic_DNA"/>
</dbReference>
<evidence type="ECO:0000313" key="1">
    <source>
        <dbReference type="EMBL" id="MEQ2172617.1"/>
    </source>
</evidence>
<evidence type="ECO:0000313" key="2">
    <source>
        <dbReference type="Proteomes" id="UP001476798"/>
    </source>
</evidence>
<dbReference type="Proteomes" id="UP001476798">
    <property type="component" value="Unassembled WGS sequence"/>
</dbReference>
<comment type="caution">
    <text evidence="1">The sequence shown here is derived from an EMBL/GenBank/DDBJ whole genome shotgun (WGS) entry which is preliminary data.</text>
</comment>
<keyword evidence="2" id="KW-1185">Reference proteome</keyword>
<gene>
    <name evidence="1" type="ORF">GOODEAATRI_022972</name>
</gene>
<name>A0ABV0NQW1_9TELE</name>
<accession>A0ABV0NQW1</accession>